<reference evidence="2 3" key="1">
    <citation type="submission" date="2018-05" db="EMBL/GenBank/DDBJ databases">
        <title>Genomic Encyclopedia of Archaeal and Bacterial Type Strains, Phase II (KMG-II): from individual species to whole genera.</title>
        <authorList>
            <person name="Goeker M."/>
        </authorList>
    </citation>
    <scope>NUCLEOTIDE SEQUENCE [LARGE SCALE GENOMIC DNA]</scope>
    <source>
        <strain evidence="2 3">DSM 19975</strain>
    </source>
</reference>
<proteinExistence type="predicted"/>
<gene>
    <name evidence="2" type="ORF">LX99_01836</name>
</gene>
<dbReference type="EMBL" id="QGHA01000002">
    <property type="protein sequence ID" value="PWK79379.1"/>
    <property type="molecule type" value="Genomic_DNA"/>
</dbReference>
<feature type="chain" id="PRO_5016459192" evidence="1">
    <location>
        <begin position="26"/>
        <end position="346"/>
    </location>
</feature>
<organism evidence="2 3">
    <name type="scientific">Mucilaginibacter oryzae</name>
    <dbReference type="NCBI Taxonomy" id="468058"/>
    <lineage>
        <taxon>Bacteria</taxon>
        <taxon>Pseudomonadati</taxon>
        <taxon>Bacteroidota</taxon>
        <taxon>Sphingobacteriia</taxon>
        <taxon>Sphingobacteriales</taxon>
        <taxon>Sphingobacteriaceae</taxon>
        <taxon>Mucilaginibacter</taxon>
    </lineage>
</organism>
<dbReference type="Proteomes" id="UP000245678">
    <property type="component" value="Unassembled WGS sequence"/>
</dbReference>
<name>A0A316HDT1_9SPHI</name>
<comment type="caution">
    <text evidence="2">The sequence shown here is derived from an EMBL/GenBank/DDBJ whole genome shotgun (WGS) entry which is preliminary data.</text>
</comment>
<accession>A0A316HDT1</accession>
<evidence type="ECO:0000256" key="1">
    <source>
        <dbReference type="SAM" id="SignalP"/>
    </source>
</evidence>
<dbReference type="AlphaFoldDB" id="A0A316HDT1"/>
<dbReference type="RefSeq" id="WP_109607556.1">
    <property type="nucleotide sequence ID" value="NZ_QGHA01000002.1"/>
</dbReference>
<protein>
    <submittedName>
        <fullName evidence="2">Methane monooxygenase PmoA-like</fullName>
    </submittedName>
</protein>
<keyword evidence="2" id="KW-0560">Oxidoreductase</keyword>
<dbReference type="Pfam" id="PF14100">
    <property type="entry name" value="DUF6807"/>
    <property type="match status" value="1"/>
</dbReference>
<evidence type="ECO:0000313" key="3">
    <source>
        <dbReference type="Proteomes" id="UP000245678"/>
    </source>
</evidence>
<sequence length="346" mass="38596">MKISRKCIFGIIANVVLALPVQAQKAEQVTITQTTKNKIEVWIGGKPFTGFLYTDSLEKPVLYPIRSANGTLITRGFPLATRPGDPTDHPHHIGLWFNFENLNGLDFWNNSYAIPVNKKGSYGWIRTDRITKIQSGKKGILAYHANWTDQQKHSILQENTRFEFSGTAHYRTIDRITTLTADTAAFFKDAKDGMLGLRLAHELQIPDTADQKFTDDKGNVTIVKGGTDKTASGTYLTSEGKTGNNAWSTRGVWCKVYGKIGTDSVSVAIIDHPQNPNYPTFWHARGYGLFAANPLGEKIFTNGKSEKNLKLRKGESVTFRYRIIIHNGTRTSTVLRLNEQAAAFAK</sequence>
<keyword evidence="3" id="KW-1185">Reference proteome</keyword>
<evidence type="ECO:0000313" key="2">
    <source>
        <dbReference type="EMBL" id="PWK79379.1"/>
    </source>
</evidence>
<keyword evidence="2" id="KW-0503">Monooxygenase</keyword>
<keyword evidence="1" id="KW-0732">Signal</keyword>
<feature type="signal peptide" evidence="1">
    <location>
        <begin position="1"/>
        <end position="25"/>
    </location>
</feature>
<dbReference type="InterPro" id="IPR029475">
    <property type="entry name" value="DUF6807"/>
</dbReference>
<dbReference type="GO" id="GO:0004497">
    <property type="term" value="F:monooxygenase activity"/>
    <property type="evidence" value="ECO:0007669"/>
    <property type="project" value="UniProtKB-KW"/>
</dbReference>